<name>A0AA39XET2_9PEZI</name>
<comment type="caution">
    <text evidence="2">The sequence shown here is derived from an EMBL/GenBank/DDBJ whole genome shotgun (WGS) entry which is preliminary data.</text>
</comment>
<protein>
    <submittedName>
        <fullName evidence="2">Uncharacterized protein</fullName>
    </submittedName>
</protein>
<evidence type="ECO:0000313" key="3">
    <source>
        <dbReference type="Proteomes" id="UP001175000"/>
    </source>
</evidence>
<feature type="chain" id="PRO_5041243675" evidence="1">
    <location>
        <begin position="18"/>
        <end position="311"/>
    </location>
</feature>
<feature type="signal peptide" evidence="1">
    <location>
        <begin position="1"/>
        <end position="17"/>
    </location>
</feature>
<keyword evidence="3" id="KW-1185">Reference proteome</keyword>
<proteinExistence type="predicted"/>
<dbReference type="AlphaFoldDB" id="A0AA39XET2"/>
<keyword evidence="1" id="KW-0732">Signal</keyword>
<accession>A0AA39XET2</accession>
<dbReference type="Proteomes" id="UP001175000">
    <property type="component" value="Unassembled WGS sequence"/>
</dbReference>
<sequence length="311" mass="32842">MLQRLLAAALCAAQARAASVSHEVVAQVPENDWRGSFASPNATGEIRFKGYNITAPFPGVESDDWRFTIKVRDGLPQGASDPSRFVTGIWIEVDPPDNLVRREGNRDIIPQDPSWQVCQGFWELSNLKSSAETVYGSCEGVFPRECVDAITRQLRTGFGTRSSGRSFQCPDLSVTDPACKDVFEADKGGVSAVGTILPAGNPSDLTATGSFDYARVGLSGDHGGHALGNLTAYNEALQRVYLVGVAWGYSNVSGADRADRPEVEASFGCLRANQVAAGSQPLSAGGAMLSASSGSLLMELIVGAVVVLLVG</sequence>
<gene>
    <name evidence="2" type="ORF">B0T14DRAFT_560318</name>
</gene>
<reference evidence="2" key="1">
    <citation type="submission" date="2023-06" db="EMBL/GenBank/DDBJ databases">
        <title>Genome-scale phylogeny and comparative genomics of the fungal order Sordariales.</title>
        <authorList>
            <consortium name="Lawrence Berkeley National Laboratory"/>
            <person name="Hensen N."/>
            <person name="Bonometti L."/>
            <person name="Westerberg I."/>
            <person name="Brannstrom I.O."/>
            <person name="Guillou S."/>
            <person name="Cros-Aarteil S."/>
            <person name="Calhoun S."/>
            <person name="Haridas S."/>
            <person name="Kuo A."/>
            <person name="Mondo S."/>
            <person name="Pangilinan J."/>
            <person name="Riley R."/>
            <person name="Labutti K."/>
            <person name="Andreopoulos B."/>
            <person name="Lipzen A."/>
            <person name="Chen C."/>
            <person name="Yanf M."/>
            <person name="Daum C."/>
            <person name="Ng V."/>
            <person name="Clum A."/>
            <person name="Steindorff A."/>
            <person name="Ohm R."/>
            <person name="Martin F."/>
            <person name="Silar P."/>
            <person name="Natvig D."/>
            <person name="Lalanne C."/>
            <person name="Gautier V."/>
            <person name="Ament-Velasquez S.L."/>
            <person name="Kruys A."/>
            <person name="Hutchinson M.I."/>
            <person name="Powell A.J."/>
            <person name="Barry K."/>
            <person name="Miller A.N."/>
            <person name="Grigoriev I.V."/>
            <person name="Debuchy R."/>
            <person name="Gladieux P."/>
            <person name="Thoren M.H."/>
            <person name="Johannesson H."/>
        </authorList>
    </citation>
    <scope>NUCLEOTIDE SEQUENCE</scope>
    <source>
        <strain evidence="2">CBS 606.72</strain>
    </source>
</reference>
<dbReference type="EMBL" id="JAULSU010000001">
    <property type="protein sequence ID" value="KAK0632643.1"/>
    <property type="molecule type" value="Genomic_DNA"/>
</dbReference>
<evidence type="ECO:0000313" key="2">
    <source>
        <dbReference type="EMBL" id="KAK0632643.1"/>
    </source>
</evidence>
<organism evidence="2 3">
    <name type="scientific">Immersiella caudata</name>
    <dbReference type="NCBI Taxonomy" id="314043"/>
    <lineage>
        <taxon>Eukaryota</taxon>
        <taxon>Fungi</taxon>
        <taxon>Dikarya</taxon>
        <taxon>Ascomycota</taxon>
        <taxon>Pezizomycotina</taxon>
        <taxon>Sordariomycetes</taxon>
        <taxon>Sordariomycetidae</taxon>
        <taxon>Sordariales</taxon>
        <taxon>Lasiosphaeriaceae</taxon>
        <taxon>Immersiella</taxon>
    </lineage>
</organism>
<evidence type="ECO:0000256" key="1">
    <source>
        <dbReference type="SAM" id="SignalP"/>
    </source>
</evidence>